<keyword evidence="3 6" id="KW-0378">Hydrolase</keyword>
<dbReference type="InterPro" id="IPR011059">
    <property type="entry name" value="Metal-dep_hydrolase_composite"/>
</dbReference>
<evidence type="ECO:0000256" key="2">
    <source>
        <dbReference type="ARBA" id="ARBA00022723"/>
    </source>
</evidence>
<evidence type="ECO:0000256" key="4">
    <source>
        <dbReference type="ARBA" id="ARBA00022833"/>
    </source>
</evidence>
<organism evidence="6 7">
    <name type="scientific">Daedalea quercina L-15889</name>
    <dbReference type="NCBI Taxonomy" id="1314783"/>
    <lineage>
        <taxon>Eukaryota</taxon>
        <taxon>Fungi</taxon>
        <taxon>Dikarya</taxon>
        <taxon>Basidiomycota</taxon>
        <taxon>Agaricomycotina</taxon>
        <taxon>Agaricomycetes</taxon>
        <taxon>Polyporales</taxon>
        <taxon>Fomitopsis</taxon>
    </lineage>
</organism>
<dbReference type="InterPro" id="IPR006680">
    <property type="entry name" value="Amidohydro-rel"/>
</dbReference>
<dbReference type="Pfam" id="PF01979">
    <property type="entry name" value="Amidohydro_1"/>
    <property type="match status" value="1"/>
</dbReference>
<dbReference type="OrthoDB" id="194468at2759"/>
<feature type="domain" description="Amidohydrolase-related" evidence="5">
    <location>
        <begin position="79"/>
        <end position="475"/>
    </location>
</feature>
<gene>
    <name evidence="6" type="ORF">DAEQUDRAFT_694396</name>
</gene>
<dbReference type="Gene3D" id="2.30.40.10">
    <property type="entry name" value="Urease, subunit C, domain 1"/>
    <property type="match status" value="1"/>
</dbReference>
<accession>A0A165NRM5</accession>
<sequence>MTLAIAPTGLICVGTFIDAPTHEALRVRVDHLCVIDGKGRIVLLQPLPAGTTEDADKIRTLVAEEYRSFEVLVMKEWEFMCPGMVDCHNHAPQYHQIGTATDYTLFNWLFNVTFPNEAKCRDLDYARDLYTKLVRRLLRSGTTSVQFFATNDLEPTKLLVDICAEHGLRAFVGLVTADRDSPDYYIQTTSEALSLTESFIQWTLAHPAGRDALGEQDALIHPVITPRFVPTCTLPLLHGLGALAAKYDVRVQSHAAETVDQVLRVKALHPAIGGGRDVAIFESCALLTHRTTLAHGTHLRDYEVRRMAEVGAAVTACPIANVLHSRAVVPAPRYKALGLKLGLGTDIAGGYSASMLGPLRMAVVDDRTDSFVEVVREDRPLEDYPDPDPKTEWPVGHVWAYHIATVGGAEALGIAEHSGTFDVGKHFDAVLVDGNREDQAYEYWPEETKAIRFERWINTGDDRNVKGVWVRGTRVIWKK</sequence>
<keyword evidence="2" id="KW-0479">Metal-binding</keyword>
<dbReference type="UniPathway" id="UPA00603">
    <property type="reaction ID" value="UER00660"/>
</dbReference>
<evidence type="ECO:0000259" key="5">
    <source>
        <dbReference type="Pfam" id="PF01979"/>
    </source>
</evidence>
<dbReference type="SUPFAM" id="SSF51338">
    <property type="entry name" value="Composite domain of metallo-dependent hydrolases"/>
    <property type="match status" value="1"/>
</dbReference>
<dbReference type="Gene3D" id="3.20.20.140">
    <property type="entry name" value="Metal-dependent hydrolases"/>
    <property type="match status" value="1"/>
</dbReference>
<proteinExistence type="predicted"/>
<evidence type="ECO:0000256" key="3">
    <source>
        <dbReference type="ARBA" id="ARBA00022801"/>
    </source>
</evidence>
<dbReference type="InterPro" id="IPR051607">
    <property type="entry name" value="Metallo-dep_hydrolases"/>
</dbReference>
<dbReference type="GO" id="GO:0005829">
    <property type="term" value="C:cytosol"/>
    <property type="evidence" value="ECO:0007669"/>
    <property type="project" value="TreeGrafter"/>
</dbReference>
<dbReference type="Proteomes" id="UP000076727">
    <property type="component" value="Unassembled WGS sequence"/>
</dbReference>
<dbReference type="GO" id="GO:0006147">
    <property type="term" value="P:guanine catabolic process"/>
    <property type="evidence" value="ECO:0007669"/>
    <property type="project" value="UniProtKB-UniPathway"/>
</dbReference>
<comment type="cofactor">
    <cofactor evidence="1">
        <name>Zn(2+)</name>
        <dbReference type="ChEBI" id="CHEBI:29105"/>
    </cofactor>
</comment>
<protein>
    <submittedName>
        <fullName evidence="6">Metallo-dependent hydrolase</fullName>
    </submittedName>
</protein>
<dbReference type="GO" id="GO:0008892">
    <property type="term" value="F:guanine deaminase activity"/>
    <property type="evidence" value="ECO:0007669"/>
    <property type="project" value="TreeGrafter"/>
</dbReference>
<keyword evidence="7" id="KW-1185">Reference proteome</keyword>
<evidence type="ECO:0000313" key="7">
    <source>
        <dbReference type="Proteomes" id="UP000076727"/>
    </source>
</evidence>
<dbReference type="InterPro" id="IPR032466">
    <property type="entry name" value="Metal_Hydrolase"/>
</dbReference>
<dbReference type="GO" id="GO:0008270">
    <property type="term" value="F:zinc ion binding"/>
    <property type="evidence" value="ECO:0007669"/>
    <property type="project" value="TreeGrafter"/>
</dbReference>
<name>A0A165NRM5_9APHY</name>
<dbReference type="PANTHER" id="PTHR11271:SF6">
    <property type="entry name" value="GUANINE DEAMINASE"/>
    <property type="match status" value="1"/>
</dbReference>
<dbReference type="EMBL" id="KV429078">
    <property type="protein sequence ID" value="KZT67285.1"/>
    <property type="molecule type" value="Genomic_DNA"/>
</dbReference>
<evidence type="ECO:0000256" key="1">
    <source>
        <dbReference type="ARBA" id="ARBA00001947"/>
    </source>
</evidence>
<dbReference type="AlphaFoldDB" id="A0A165NRM5"/>
<dbReference type="PANTHER" id="PTHR11271">
    <property type="entry name" value="GUANINE DEAMINASE"/>
    <property type="match status" value="1"/>
</dbReference>
<dbReference type="STRING" id="1314783.A0A165NRM5"/>
<reference evidence="6 7" key="1">
    <citation type="journal article" date="2016" name="Mol. Biol. Evol.">
        <title>Comparative Genomics of Early-Diverging Mushroom-Forming Fungi Provides Insights into the Origins of Lignocellulose Decay Capabilities.</title>
        <authorList>
            <person name="Nagy L.G."/>
            <person name="Riley R."/>
            <person name="Tritt A."/>
            <person name="Adam C."/>
            <person name="Daum C."/>
            <person name="Floudas D."/>
            <person name="Sun H."/>
            <person name="Yadav J.S."/>
            <person name="Pangilinan J."/>
            <person name="Larsson K.H."/>
            <person name="Matsuura K."/>
            <person name="Barry K."/>
            <person name="Labutti K."/>
            <person name="Kuo R."/>
            <person name="Ohm R.A."/>
            <person name="Bhattacharya S.S."/>
            <person name="Shirouzu T."/>
            <person name="Yoshinaga Y."/>
            <person name="Martin F.M."/>
            <person name="Grigoriev I.V."/>
            <person name="Hibbett D.S."/>
        </authorList>
    </citation>
    <scope>NUCLEOTIDE SEQUENCE [LARGE SCALE GENOMIC DNA]</scope>
    <source>
        <strain evidence="6 7">L-15889</strain>
    </source>
</reference>
<dbReference type="SUPFAM" id="SSF51556">
    <property type="entry name" value="Metallo-dependent hydrolases"/>
    <property type="match status" value="1"/>
</dbReference>
<keyword evidence="4" id="KW-0862">Zinc</keyword>
<evidence type="ECO:0000313" key="6">
    <source>
        <dbReference type="EMBL" id="KZT67285.1"/>
    </source>
</evidence>